<proteinExistence type="predicted"/>
<dbReference type="EMBL" id="JAQMRD010000001">
    <property type="protein sequence ID" value="MDB9221695.1"/>
    <property type="molecule type" value="Genomic_DNA"/>
</dbReference>
<protein>
    <recommendedName>
        <fullName evidence="7">Phospholipase</fullName>
    </recommendedName>
</protein>
<dbReference type="Proteomes" id="UP000283426">
    <property type="component" value="Unassembled WGS sequence"/>
</dbReference>
<organism evidence="3 5">
    <name type="scientific">Odoribacter splanchnicus</name>
    <dbReference type="NCBI Taxonomy" id="28118"/>
    <lineage>
        <taxon>Bacteria</taxon>
        <taxon>Pseudomonadati</taxon>
        <taxon>Bacteroidota</taxon>
        <taxon>Bacteroidia</taxon>
        <taxon>Bacteroidales</taxon>
        <taxon>Odoribacteraceae</taxon>
        <taxon>Odoribacter</taxon>
    </lineage>
</organism>
<dbReference type="OMA" id="QVCMMEA"/>
<dbReference type="Proteomes" id="UP000284434">
    <property type="component" value="Unassembled WGS sequence"/>
</dbReference>
<name>A0A3D4ZEX2_9BACT</name>
<dbReference type="EMBL" id="QRYW01000015">
    <property type="protein sequence ID" value="RGV27107.1"/>
    <property type="molecule type" value="Genomic_DNA"/>
</dbReference>
<evidence type="ECO:0008006" key="7">
    <source>
        <dbReference type="Google" id="ProtNLM"/>
    </source>
</evidence>
<evidence type="ECO:0000313" key="4">
    <source>
        <dbReference type="EMBL" id="RGY08975.1"/>
    </source>
</evidence>
<evidence type="ECO:0000313" key="5">
    <source>
        <dbReference type="Proteomes" id="UP000283426"/>
    </source>
</evidence>
<dbReference type="Proteomes" id="UP001199750">
    <property type="component" value="Unassembled WGS sequence"/>
</dbReference>
<sequence>MIYILSGLTGLLILVALFTFIHKRRHSEDPETIVAPPADCCGAHAICEKGLKKASPQIDYFDDEELDVYRQIAPEAYTDEQIEVFRDILYTLRPEEVEEWLISLEKREINLPLILRQEAIELIP</sequence>
<reference evidence="5 6" key="1">
    <citation type="submission" date="2018-08" db="EMBL/GenBank/DDBJ databases">
        <title>A genome reference for cultivated species of the human gut microbiota.</title>
        <authorList>
            <person name="Zou Y."/>
            <person name="Xue W."/>
            <person name="Luo G."/>
        </authorList>
    </citation>
    <scope>NUCLEOTIDE SEQUENCE [LARGE SCALE GENOMIC DNA]</scope>
    <source>
        <strain evidence="3 5">AF14-6AC</strain>
        <strain evidence="4 6">OF03-11</strain>
    </source>
</reference>
<reference evidence="1" key="2">
    <citation type="submission" date="2022-01" db="EMBL/GenBank/DDBJ databases">
        <title>Collection of gut derived symbiotic bacterial strains cultured from healthy donors.</title>
        <authorList>
            <person name="Lin H."/>
            <person name="Kohout C."/>
            <person name="Waligurski E."/>
            <person name="Pamer E.G."/>
        </authorList>
    </citation>
    <scope>NUCLEOTIDE SEQUENCE</scope>
    <source>
        <strain evidence="1">DFI.1.149</strain>
    </source>
</reference>
<gene>
    <name evidence="3" type="ORF">DWW24_08120</name>
    <name evidence="4" type="ORF">DXA53_03760</name>
    <name evidence="1" type="ORF">L0P03_04110</name>
    <name evidence="2" type="ORF">PN645_01590</name>
</gene>
<comment type="caution">
    <text evidence="3">The sequence shown here is derived from an EMBL/GenBank/DDBJ whole genome shotgun (WGS) entry which is preliminary data.</text>
</comment>
<dbReference type="AlphaFoldDB" id="A0A3D4ZEX2"/>
<evidence type="ECO:0000313" key="6">
    <source>
        <dbReference type="Proteomes" id="UP000284434"/>
    </source>
</evidence>
<dbReference type="EMBL" id="JAKNDN010000006">
    <property type="protein sequence ID" value="MCG4959043.1"/>
    <property type="molecule type" value="Genomic_DNA"/>
</dbReference>
<dbReference type="RefSeq" id="WP_013611074.1">
    <property type="nucleotide sequence ID" value="NZ_BAABYK010000001.1"/>
</dbReference>
<evidence type="ECO:0000313" key="3">
    <source>
        <dbReference type="EMBL" id="RGV27107.1"/>
    </source>
</evidence>
<accession>A0A3D4ZEX2</accession>
<evidence type="ECO:0000313" key="1">
    <source>
        <dbReference type="EMBL" id="MCG4959043.1"/>
    </source>
</evidence>
<dbReference type="EMBL" id="QSCO01000004">
    <property type="protein sequence ID" value="RGY08975.1"/>
    <property type="molecule type" value="Genomic_DNA"/>
</dbReference>
<evidence type="ECO:0000313" key="2">
    <source>
        <dbReference type="EMBL" id="MDB9221695.1"/>
    </source>
</evidence>
<reference evidence="2" key="3">
    <citation type="submission" date="2023-01" db="EMBL/GenBank/DDBJ databases">
        <title>Human gut microbiome strain richness.</title>
        <authorList>
            <person name="Chen-Liaw A."/>
        </authorList>
    </citation>
    <scope>NUCLEOTIDE SEQUENCE</scope>
    <source>
        <strain evidence="2">RTP21484st1_B7_RTP21484_190118</strain>
    </source>
</reference>
<dbReference type="GeneID" id="61273993"/>
<dbReference type="Proteomes" id="UP001212263">
    <property type="component" value="Unassembled WGS sequence"/>
</dbReference>